<keyword evidence="9" id="KW-1185">Reference proteome</keyword>
<feature type="domain" description="Helicase C-terminal" evidence="7">
    <location>
        <begin position="932"/>
        <end position="1089"/>
    </location>
</feature>
<reference evidence="8 9" key="1">
    <citation type="journal article" date="2020" name="Antonie Van Leeuwenhoek">
        <title>Stenotrophomonas cyclobalanopsidis sp. nov., isolated from the leaf spot disease of Cyclobalanopsis patelliformis.</title>
        <authorList>
            <person name="Bian D.R."/>
            <person name="Xue H."/>
            <person name="Piao C.G."/>
            <person name="Li Y."/>
        </authorList>
    </citation>
    <scope>NUCLEOTIDE SEQUENCE [LARGE SCALE GENOMIC DNA]</scope>
    <source>
        <strain evidence="8 9">TPQG1-4</strain>
    </source>
</reference>
<dbReference type="InterPro" id="IPR001650">
    <property type="entry name" value="Helicase_C-like"/>
</dbReference>
<dbReference type="SMART" id="SM00487">
    <property type="entry name" value="DEXDc"/>
    <property type="match status" value="1"/>
</dbReference>
<dbReference type="PROSITE" id="PS50966">
    <property type="entry name" value="ZF_SWIM"/>
    <property type="match status" value="1"/>
</dbReference>
<protein>
    <submittedName>
        <fullName evidence="8">DEAD/DEAH box helicase</fullName>
    </submittedName>
</protein>
<dbReference type="CDD" id="cd18793">
    <property type="entry name" value="SF2_C_SNF"/>
    <property type="match status" value="1"/>
</dbReference>
<proteinExistence type="predicted"/>
<dbReference type="Proteomes" id="UP000326367">
    <property type="component" value="Unassembled WGS sequence"/>
</dbReference>
<keyword evidence="1" id="KW-0378">Hydrolase</keyword>
<keyword evidence="3" id="KW-0862">Zinc</keyword>
<evidence type="ECO:0000259" key="5">
    <source>
        <dbReference type="PROSITE" id="PS50966"/>
    </source>
</evidence>
<comment type="caution">
    <text evidence="8">The sequence shown here is derived from an EMBL/GenBank/DDBJ whole genome shotgun (WGS) entry which is preliminary data.</text>
</comment>
<evidence type="ECO:0000256" key="4">
    <source>
        <dbReference type="SAM" id="MobiDB-lite"/>
    </source>
</evidence>
<dbReference type="PANTHER" id="PTHR10799">
    <property type="entry name" value="SNF2/RAD54 HELICASE FAMILY"/>
    <property type="match status" value="1"/>
</dbReference>
<evidence type="ECO:0000313" key="8">
    <source>
        <dbReference type="EMBL" id="KAA8992415.1"/>
    </source>
</evidence>
<feature type="domain" description="Helicase ATP-binding" evidence="6">
    <location>
        <begin position="644"/>
        <end position="804"/>
    </location>
</feature>
<dbReference type="Pfam" id="PF00176">
    <property type="entry name" value="SNF2-rel_dom"/>
    <property type="match status" value="1"/>
</dbReference>
<dbReference type="InterPro" id="IPR049730">
    <property type="entry name" value="SNF2/RAD54-like_C"/>
</dbReference>
<accession>A0ABQ6SVR6</accession>
<evidence type="ECO:0000259" key="7">
    <source>
        <dbReference type="PROSITE" id="PS51194"/>
    </source>
</evidence>
<sequence>MPIPYDDQDLFRWFDEVTLGRSEQCIGGVRNLQRHGDLLLADVQGSARHPYGVEIDLGASTRTPRSRLQGDCSCPVGRNCKHVAAALVVYLLDDSIEVAVGPPAGEDDEDDTASALNGPPRPELLAELSRWQSRRSLPAKPRRNGVIFDLSTSGHRPYVVMRKVDYRPNGTLSIGKWVDITAEMLLNPPGYLAPSDISVIAQLWAERHAKTAGPRIDINATLQLIIDSGHGWVSGQRHERVPARRGPARRGTLGWQIEEIEDIPLSKPSLHVEGDAEGLVMGSAAGYLDPITGEVGPLLLDVKTEDADVFLTLPHLMPSEAPVVAQMLRQMDPALPRPSAPDALPTLQIKAMTPVLRLHSLEFRPAWLHRRDDSHWADFATVAFEYDEHVRFLDNPSVFVHDANGDLALLPRDPAEEARREHELRGFNLHRDTAPRVALQDAGPHFVLRSYNWTRLLLQDVPQLEALGWKVEVDDDFRHRITLIEDIDLDIQPSASGDGWFDLGLDIQVDGRTVPLAPLLHKVLQTDPRWLRGQIDAIGDDENVMLSPGGNTHLAIKAARLKPVIALLADLFSQRDAPLRVSARDRGRLRALQDNARLQFKGSQDTRALVQRLLQTPALEEIAPPAGLAASLRPYQLQGLAWLQYLRQQDLGGVLADDMGLGKTLQTLAHILLEKEQGRLQQPALVVVPTSLLHNWTSEAARFTPDLRVLALHGADRAAHFDRIGEHDLVLTTYPLVWRDEEALLAHDYHLLILDEAQQVKNAKSKAAIALRTLHARHRLCLTGTPLENHLGELWAQFDFLLPGLLGNEKQFNQHWRHPIERGSDPQRAHLLAQRLRPFMLRRRKDQVAAELPPKTEITRTVALEGAQRDLYETVRASMEAKVREAVAAQGLGRSHILVLDALLKLRQVCCDPRLLPGETGKRSAPSAKLDLLRDMLPEMVEEGRRILLFSQFTSMLALIAQALDEMGLAHVQLTGDTQDRATPVQRFMAGEVPIFLISLKAGGVGLNLTAADTVIHFDPWWNPAAERQATDRAHRIGQEQPVFVYRLIAAGSIEERIAELQERKAALADSILEGGNASGPRFNDEDLEALLAPLPGVVPKGKRGRSAK</sequence>
<dbReference type="InterPro" id="IPR038718">
    <property type="entry name" value="SNF2-like_sf"/>
</dbReference>
<name>A0ABQ6SVR6_9GAMM</name>
<evidence type="ECO:0000256" key="3">
    <source>
        <dbReference type="PROSITE-ProRule" id="PRU00325"/>
    </source>
</evidence>
<dbReference type="SMART" id="SM00490">
    <property type="entry name" value="HELICc"/>
    <property type="match status" value="1"/>
</dbReference>
<dbReference type="Gene3D" id="3.40.50.300">
    <property type="entry name" value="P-loop containing nucleotide triphosphate hydrolases"/>
    <property type="match status" value="1"/>
</dbReference>
<dbReference type="PROSITE" id="PS51192">
    <property type="entry name" value="HELICASE_ATP_BIND_1"/>
    <property type="match status" value="1"/>
</dbReference>
<gene>
    <name evidence="8" type="ORF">FJU31_19020</name>
</gene>
<dbReference type="Gene3D" id="3.40.50.10810">
    <property type="entry name" value="Tandem AAA-ATPase domain"/>
    <property type="match status" value="1"/>
</dbReference>
<evidence type="ECO:0000259" key="6">
    <source>
        <dbReference type="PROSITE" id="PS51192"/>
    </source>
</evidence>
<dbReference type="Pfam" id="PF04434">
    <property type="entry name" value="SWIM"/>
    <property type="match status" value="1"/>
</dbReference>
<dbReference type="InterPro" id="IPR027417">
    <property type="entry name" value="P-loop_NTPase"/>
</dbReference>
<evidence type="ECO:0000313" key="9">
    <source>
        <dbReference type="Proteomes" id="UP000326367"/>
    </source>
</evidence>
<dbReference type="EMBL" id="VYKI01000045">
    <property type="protein sequence ID" value="KAA8992415.1"/>
    <property type="molecule type" value="Genomic_DNA"/>
</dbReference>
<keyword evidence="2 8" id="KW-0067">ATP-binding</keyword>
<evidence type="ECO:0000256" key="2">
    <source>
        <dbReference type="ARBA" id="ARBA00022806"/>
    </source>
</evidence>
<keyword evidence="2 8" id="KW-0347">Helicase</keyword>
<keyword evidence="2 8" id="KW-0547">Nucleotide-binding</keyword>
<dbReference type="InterPro" id="IPR014001">
    <property type="entry name" value="Helicase_ATP-bd"/>
</dbReference>
<organism evidence="8 9">
    <name type="scientific">Stenotrophomonas cyclobalanopsidis</name>
    <dbReference type="NCBI Taxonomy" id="2771362"/>
    <lineage>
        <taxon>Bacteria</taxon>
        <taxon>Pseudomonadati</taxon>
        <taxon>Pseudomonadota</taxon>
        <taxon>Gammaproteobacteria</taxon>
        <taxon>Lysobacterales</taxon>
        <taxon>Lysobacteraceae</taxon>
        <taxon>Stenotrophomonas</taxon>
    </lineage>
</organism>
<dbReference type="RefSeq" id="WP_150456129.1">
    <property type="nucleotide sequence ID" value="NZ_VYKI01000045.1"/>
</dbReference>
<dbReference type="SUPFAM" id="SSF52540">
    <property type="entry name" value="P-loop containing nucleoside triphosphate hydrolases"/>
    <property type="match status" value="2"/>
</dbReference>
<keyword evidence="3" id="KW-0863">Zinc-finger</keyword>
<dbReference type="InterPro" id="IPR007527">
    <property type="entry name" value="Znf_SWIM"/>
</dbReference>
<dbReference type="CDD" id="cd18012">
    <property type="entry name" value="DEXQc_arch_SWI2_SNF2"/>
    <property type="match status" value="1"/>
</dbReference>
<dbReference type="Pfam" id="PF00271">
    <property type="entry name" value="Helicase_C"/>
    <property type="match status" value="1"/>
</dbReference>
<dbReference type="PROSITE" id="PS51194">
    <property type="entry name" value="HELICASE_CTER"/>
    <property type="match status" value="1"/>
</dbReference>
<feature type="domain" description="SWIM-type" evidence="5">
    <location>
        <begin position="51"/>
        <end position="91"/>
    </location>
</feature>
<keyword evidence="3" id="KW-0479">Metal-binding</keyword>
<dbReference type="GO" id="GO:0004386">
    <property type="term" value="F:helicase activity"/>
    <property type="evidence" value="ECO:0007669"/>
    <property type="project" value="UniProtKB-KW"/>
</dbReference>
<dbReference type="InterPro" id="IPR000330">
    <property type="entry name" value="SNF2_N"/>
</dbReference>
<evidence type="ECO:0000256" key="1">
    <source>
        <dbReference type="ARBA" id="ARBA00022801"/>
    </source>
</evidence>
<feature type="region of interest" description="Disordered" evidence="4">
    <location>
        <begin position="100"/>
        <end position="119"/>
    </location>
</feature>